<dbReference type="Proteomes" id="UP000298061">
    <property type="component" value="Unassembled WGS sequence"/>
</dbReference>
<dbReference type="OrthoDB" id="3046455at2759"/>
<dbReference type="EMBL" id="SFCI01000069">
    <property type="protein sequence ID" value="TFY82904.1"/>
    <property type="molecule type" value="Genomic_DNA"/>
</dbReference>
<dbReference type="AlphaFoldDB" id="A0A4Z0A9G5"/>
<keyword evidence="3" id="KW-1185">Reference proteome</keyword>
<accession>A0A4Z0A9G5</accession>
<evidence type="ECO:0000313" key="2">
    <source>
        <dbReference type="EMBL" id="TFY82904.1"/>
    </source>
</evidence>
<comment type="caution">
    <text evidence="2">The sequence shown here is derived from an EMBL/GenBank/DDBJ whole genome shotgun (WGS) entry which is preliminary data.</text>
</comment>
<dbReference type="STRING" id="135208.A0A4Z0A9G5"/>
<protein>
    <submittedName>
        <fullName evidence="2">Uncharacterized protein</fullName>
    </submittedName>
</protein>
<sequence length="286" mass="31938">MKLSKKVSLVDVPAFLTRTVNPPLTESSPITLEFETAVLEALAECLWLDVMKDVKAIPMWLSSVGFPYRRHNGSLAFVSTDADQVIKRLPKEGEVECFLCDAFVQLSKMRDHVSMHVLAARFGLRDKNGGVPMPANRQYCGFCGREGTCVVTLKASRNVLIPVSQDCPYYYKFAMKVAEKTTKSGPSTNRPITCPLCTDSTRCSGNIDSSHVVWTYNLPKHLAEKHLKASEDHITDILKQYEVIENELVNLGLQKPKSKQCAEGEKRQREDGSSTDLSHSKWAKGQ</sequence>
<proteinExistence type="predicted"/>
<evidence type="ECO:0000313" key="3">
    <source>
        <dbReference type="Proteomes" id="UP000298061"/>
    </source>
</evidence>
<feature type="compositionally biased region" description="Basic and acidic residues" evidence="1">
    <location>
        <begin position="260"/>
        <end position="272"/>
    </location>
</feature>
<reference evidence="2 3" key="1">
    <citation type="submission" date="2019-02" db="EMBL/GenBank/DDBJ databases">
        <title>Genome sequencing of the rare red list fungi Hericium alpestre (H. flagellum).</title>
        <authorList>
            <person name="Buettner E."/>
            <person name="Kellner H."/>
        </authorList>
    </citation>
    <scope>NUCLEOTIDE SEQUENCE [LARGE SCALE GENOMIC DNA]</scope>
    <source>
        <strain evidence="2 3">DSM 108284</strain>
    </source>
</reference>
<gene>
    <name evidence="2" type="ORF">EWM64_g1119</name>
</gene>
<feature type="region of interest" description="Disordered" evidence="1">
    <location>
        <begin position="255"/>
        <end position="286"/>
    </location>
</feature>
<name>A0A4Z0A9G5_9AGAM</name>
<organism evidence="2 3">
    <name type="scientific">Hericium alpestre</name>
    <dbReference type="NCBI Taxonomy" id="135208"/>
    <lineage>
        <taxon>Eukaryota</taxon>
        <taxon>Fungi</taxon>
        <taxon>Dikarya</taxon>
        <taxon>Basidiomycota</taxon>
        <taxon>Agaricomycotina</taxon>
        <taxon>Agaricomycetes</taxon>
        <taxon>Russulales</taxon>
        <taxon>Hericiaceae</taxon>
        <taxon>Hericium</taxon>
    </lineage>
</organism>
<evidence type="ECO:0000256" key="1">
    <source>
        <dbReference type="SAM" id="MobiDB-lite"/>
    </source>
</evidence>